<dbReference type="AlphaFoldDB" id="A0A0A2WJF8"/>
<evidence type="ECO:0000313" key="2">
    <source>
        <dbReference type="EMBL" id="KGQ20311.1"/>
    </source>
</evidence>
<dbReference type="SUPFAM" id="SSF56935">
    <property type="entry name" value="Porins"/>
    <property type="match status" value="1"/>
</dbReference>
<dbReference type="PATRIC" id="fig|1300345.3.peg.171"/>
<comment type="caution">
    <text evidence="2">The sequence shown here is derived from an EMBL/GenBank/DDBJ whole genome shotgun (WGS) entry which is preliminary data.</text>
</comment>
<dbReference type="STRING" id="1300345.LF41_847"/>
<dbReference type="InterPro" id="IPR023614">
    <property type="entry name" value="Porin_dom_sf"/>
</dbReference>
<organism evidence="2 3">
    <name type="scientific">Lysobacter dokdonensis DS-58</name>
    <dbReference type="NCBI Taxonomy" id="1300345"/>
    <lineage>
        <taxon>Bacteria</taxon>
        <taxon>Pseudomonadati</taxon>
        <taxon>Pseudomonadota</taxon>
        <taxon>Gammaproteobacteria</taxon>
        <taxon>Lysobacterales</taxon>
        <taxon>Lysobacteraceae</taxon>
        <taxon>Noviluteimonas</taxon>
    </lineage>
</organism>
<dbReference type="Proteomes" id="UP000030518">
    <property type="component" value="Unassembled WGS sequence"/>
</dbReference>
<dbReference type="InterPro" id="IPR010870">
    <property type="entry name" value="Porin_O/P"/>
</dbReference>
<dbReference type="eggNOG" id="ENOG502Z9AD">
    <property type="taxonomic scope" value="Bacteria"/>
</dbReference>
<evidence type="ECO:0000313" key="3">
    <source>
        <dbReference type="Proteomes" id="UP000030518"/>
    </source>
</evidence>
<name>A0A0A2WJF8_9GAMM</name>
<protein>
    <recommendedName>
        <fullName evidence="4">Porin</fullName>
    </recommendedName>
</protein>
<dbReference type="EMBL" id="JRKJ01000002">
    <property type="protein sequence ID" value="KGQ20311.1"/>
    <property type="molecule type" value="Genomic_DNA"/>
</dbReference>
<evidence type="ECO:0000256" key="1">
    <source>
        <dbReference type="SAM" id="SignalP"/>
    </source>
</evidence>
<sequence length="402" mass="44412">MKRVALLALAAASFAAHAQSVEVRGFLEARATTSPDERAWRDGGLGKTRFGHGDDAIGGNAALGVSWQATESLLFSAAGQYVPDIRPDFDLIDASVRWRPVSTTPWRFSATGGMFFPPISLENDGVGWTSPWTITPSATDSWVGEELRVFGTELRLEHRSEGATWDVRGAVFGKNDPAGELLASRGWAMGDLTSGLDASVRQPDVHAPYAGASAPLRFKPFVEIDDRLGAYVSVGRESGDDRLRVLYYDNRADPSMDVVYANRELYGWRTRFWSAGWRQGFGDWTIAAQAMTGKTRISPDHDFLLDTDFNAGYVLATRAWGQWQPALRIDFFQAYQTFDGAPALLSEHGNGITAALNWRPNDRFRIIGEVLRIDSTRNQRALEGSAPRQVDVQAQLAVRVYF</sequence>
<proteinExistence type="predicted"/>
<gene>
    <name evidence="2" type="ORF">LF41_847</name>
</gene>
<keyword evidence="3" id="KW-1185">Reference proteome</keyword>
<dbReference type="RefSeq" id="WP_036164499.1">
    <property type="nucleotide sequence ID" value="NZ_JRKJ01000002.1"/>
</dbReference>
<feature type="chain" id="PRO_5001996759" description="Porin" evidence="1">
    <location>
        <begin position="19"/>
        <end position="402"/>
    </location>
</feature>
<feature type="signal peptide" evidence="1">
    <location>
        <begin position="1"/>
        <end position="18"/>
    </location>
</feature>
<evidence type="ECO:0008006" key="4">
    <source>
        <dbReference type="Google" id="ProtNLM"/>
    </source>
</evidence>
<accession>A0A0A2WJF8</accession>
<dbReference type="OrthoDB" id="7531957at2"/>
<reference evidence="2 3" key="1">
    <citation type="submission" date="2014-09" db="EMBL/GenBank/DDBJ databases">
        <title>Genome sequences of Lysobacter dokdonensis DS-58.</title>
        <authorList>
            <person name="Kim J.F."/>
            <person name="Kwak M.-J."/>
        </authorList>
    </citation>
    <scope>NUCLEOTIDE SEQUENCE [LARGE SCALE GENOMIC DNA]</scope>
    <source>
        <strain evidence="2 3">DS-58</strain>
    </source>
</reference>
<keyword evidence="1" id="KW-0732">Signal</keyword>
<dbReference type="Pfam" id="PF07396">
    <property type="entry name" value="Porin_O_P"/>
    <property type="match status" value="1"/>
</dbReference>
<dbReference type="Gene3D" id="2.40.160.10">
    <property type="entry name" value="Porin"/>
    <property type="match status" value="1"/>
</dbReference>